<dbReference type="Gene3D" id="3.90.550.20">
    <property type="match status" value="1"/>
</dbReference>
<dbReference type="OMA" id="GRIRNEW"/>
<dbReference type="InterPro" id="IPR029044">
    <property type="entry name" value="Nucleotide-diphossugar_trans"/>
</dbReference>
<organism evidence="1 2">
    <name type="scientific">Klebsormidium nitens</name>
    <name type="common">Green alga</name>
    <name type="synonym">Ulothrix nitens</name>
    <dbReference type="NCBI Taxonomy" id="105231"/>
    <lineage>
        <taxon>Eukaryota</taxon>
        <taxon>Viridiplantae</taxon>
        <taxon>Streptophyta</taxon>
        <taxon>Klebsormidiophyceae</taxon>
        <taxon>Klebsormidiales</taxon>
        <taxon>Klebsormidiaceae</taxon>
        <taxon>Klebsormidium</taxon>
    </lineage>
</organism>
<keyword evidence="2" id="KW-1185">Reference proteome</keyword>
<dbReference type="Pfam" id="PF04488">
    <property type="entry name" value="Gly_transf_sug"/>
    <property type="match status" value="1"/>
</dbReference>
<keyword evidence="1" id="KW-0418">Kinase</keyword>
<dbReference type="STRING" id="105231.A0A1Y1HJU5"/>
<evidence type="ECO:0000313" key="1">
    <source>
        <dbReference type="EMBL" id="GAQ77832.1"/>
    </source>
</evidence>
<proteinExistence type="predicted"/>
<reference evidence="1 2" key="1">
    <citation type="journal article" date="2014" name="Nat. Commun.">
        <title>Klebsormidium flaccidum genome reveals primary factors for plant terrestrial adaptation.</title>
        <authorList>
            <person name="Hori K."/>
            <person name="Maruyama F."/>
            <person name="Fujisawa T."/>
            <person name="Togashi T."/>
            <person name="Yamamoto N."/>
            <person name="Seo M."/>
            <person name="Sato S."/>
            <person name="Yamada T."/>
            <person name="Mori H."/>
            <person name="Tajima N."/>
            <person name="Moriyama T."/>
            <person name="Ikeuchi M."/>
            <person name="Watanabe M."/>
            <person name="Wada H."/>
            <person name="Kobayashi K."/>
            <person name="Saito M."/>
            <person name="Masuda T."/>
            <person name="Sasaki-Sekimoto Y."/>
            <person name="Mashiguchi K."/>
            <person name="Awai K."/>
            <person name="Shimojima M."/>
            <person name="Masuda S."/>
            <person name="Iwai M."/>
            <person name="Nobusawa T."/>
            <person name="Narise T."/>
            <person name="Kondo S."/>
            <person name="Saito H."/>
            <person name="Sato R."/>
            <person name="Murakawa M."/>
            <person name="Ihara Y."/>
            <person name="Oshima-Yamada Y."/>
            <person name="Ohtaka K."/>
            <person name="Satoh M."/>
            <person name="Sonobe K."/>
            <person name="Ishii M."/>
            <person name="Ohtani R."/>
            <person name="Kanamori-Sato M."/>
            <person name="Honoki R."/>
            <person name="Miyazaki D."/>
            <person name="Mochizuki H."/>
            <person name="Umetsu J."/>
            <person name="Higashi K."/>
            <person name="Shibata D."/>
            <person name="Kamiya Y."/>
            <person name="Sato N."/>
            <person name="Nakamura Y."/>
            <person name="Tabata S."/>
            <person name="Ida S."/>
            <person name="Kurokawa K."/>
            <person name="Ohta H."/>
        </authorList>
    </citation>
    <scope>NUCLEOTIDE SEQUENCE [LARGE SCALE GENOMIC DNA]</scope>
    <source>
        <strain evidence="1 2">NIES-2285</strain>
    </source>
</reference>
<keyword evidence="1" id="KW-0808">Transferase</keyword>
<dbReference type="PANTHER" id="PTHR12042">
    <property type="entry name" value="LACTOSYLCERAMIDE 4-ALPHA-GALACTOSYLTRANSFERASE ALPHA- 1,4-GALACTOSYLTRANSFERASE"/>
    <property type="match status" value="1"/>
</dbReference>
<sequence>MLAAACLTKEAARSAKSTRPGERRLQGERPVEVPAAKQLFHCFWQGTPSLKVVLMALSFLYTQRLDESCLLIWLELPDKQSIEEALADSPVARSLLEYSPFIEIRVWNEREQFHDTPFERLENVPDWAPGYSDMVRFFLGWKYGGLYVDVDVLFLRDFGPLLSAPFDFAYQWSIHDFFNTAILGLTKGSPVALAMVEHAMKVGSPKGFHPHQVLEATLAAELPQIVPIDPFRNDKWRGVFDSLSHSGSSLQCPYEAAFLHSDAECPEPVCEFEVAPEQKRTFVMLPNDIFDPMWIYIERGGNAPDHSVEVMEGEDSLRFDRFFTDRPSNMSSNCMGFFDGAYAYHWHNGWDTPCVPDSVCGHYWLCYTNFLRGLHPNIYGEMYLRSNATSRK</sequence>
<dbReference type="Proteomes" id="UP000054558">
    <property type="component" value="Unassembled WGS sequence"/>
</dbReference>
<gene>
    <name evidence="1" type="ORF">KFL_000040340</name>
</gene>
<dbReference type="EMBL" id="DF236953">
    <property type="protein sequence ID" value="GAQ77832.1"/>
    <property type="molecule type" value="Genomic_DNA"/>
</dbReference>
<protein>
    <submittedName>
        <fullName evidence="1">Protein kinase-like domain containing protein</fullName>
    </submittedName>
</protein>
<evidence type="ECO:0000313" key="2">
    <source>
        <dbReference type="Proteomes" id="UP000054558"/>
    </source>
</evidence>
<dbReference type="InterPro" id="IPR051981">
    <property type="entry name" value="Glycosyltransf_32"/>
</dbReference>
<dbReference type="OrthoDB" id="409543at2759"/>
<dbReference type="AlphaFoldDB" id="A0A1Y1HJU5"/>
<dbReference type="GO" id="GO:0016301">
    <property type="term" value="F:kinase activity"/>
    <property type="evidence" value="ECO:0007669"/>
    <property type="project" value="UniProtKB-KW"/>
</dbReference>
<name>A0A1Y1HJU5_KLENI</name>
<dbReference type="PANTHER" id="PTHR12042:SF21">
    <property type="entry name" value="ALPHA1,4-GALACTOSYLTRANSFERASE 1-RELATED"/>
    <property type="match status" value="1"/>
</dbReference>
<accession>A0A1Y1HJU5</accession>
<dbReference type="InterPro" id="IPR007577">
    <property type="entry name" value="GlycoTrfase_DXD_sugar-bd_CS"/>
</dbReference>
<dbReference type="SUPFAM" id="SSF53448">
    <property type="entry name" value="Nucleotide-diphospho-sugar transferases"/>
    <property type="match status" value="1"/>
</dbReference>